<feature type="compositionally biased region" description="Pro residues" evidence="1">
    <location>
        <begin position="40"/>
        <end position="61"/>
    </location>
</feature>
<proteinExistence type="predicted"/>
<evidence type="ECO:0000256" key="2">
    <source>
        <dbReference type="SAM" id="SignalP"/>
    </source>
</evidence>
<feature type="chain" id="PRO_5026736035" description="DUF4124 domain-containing protein" evidence="2">
    <location>
        <begin position="18"/>
        <end position="109"/>
    </location>
</feature>
<sequence length="109" mass="11773">MRLILCAALAVMWGAAAAEVNKCVDQEGHVLFTDAQCPQVAPPPPPPAQSPEPSPVQPAVPAPRSRWADLPHALIRKPVSIDASTLQTAHQSMLLQDELRKSRRLVSAR</sequence>
<evidence type="ECO:0000313" key="4">
    <source>
        <dbReference type="Proteomes" id="UP000479335"/>
    </source>
</evidence>
<protein>
    <recommendedName>
        <fullName evidence="5">DUF4124 domain-containing protein</fullName>
    </recommendedName>
</protein>
<evidence type="ECO:0000256" key="1">
    <source>
        <dbReference type="SAM" id="MobiDB-lite"/>
    </source>
</evidence>
<name>A0A6L8K697_9BURK</name>
<reference evidence="3 4" key="1">
    <citation type="submission" date="2019-12" db="EMBL/GenBank/DDBJ databases">
        <title>Novel species isolated from a subtropical stream in China.</title>
        <authorList>
            <person name="Lu H."/>
        </authorList>
    </citation>
    <scope>NUCLEOTIDE SEQUENCE [LARGE SCALE GENOMIC DNA]</scope>
    <source>
        <strain evidence="3 4">FT135W</strain>
    </source>
</reference>
<dbReference type="AlphaFoldDB" id="A0A6L8K697"/>
<keyword evidence="2" id="KW-0732">Signal</keyword>
<keyword evidence="4" id="KW-1185">Reference proteome</keyword>
<dbReference type="EMBL" id="WWCN01000003">
    <property type="protein sequence ID" value="MYM22067.1"/>
    <property type="molecule type" value="Genomic_DNA"/>
</dbReference>
<evidence type="ECO:0008006" key="5">
    <source>
        <dbReference type="Google" id="ProtNLM"/>
    </source>
</evidence>
<feature type="region of interest" description="Disordered" evidence="1">
    <location>
        <begin position="36"/>
        <end position="64"/>
    </location>
</feature>
<dbReference type="Proteomes" id="UP000479335">
    <property type="component" value="Unassembled WGS sequence"/>
</dbReference>
<comment type="caution">
    <text evidence="3">The sequence shown here is derived from an EMBL/GenBank/DDBJ whole genome shotgun (WGS) entry which is preliminary data.</text>
</comment>
<gene>
    <name evidence="3" type="ORF">GTP46_05340</name>
</gene>
<dbReference type="RefSeq" id="WP_161005588.1">
    <property type="nucleotide sequence ID" value="NZ_WWCN01000003.1"/>
</dbReference>
<feature type="signal peptide" evidence="2">
    <location>
        <begin position="1"/>
        <end position="17"/>
    </location>
</feature>
<evidence type="ECO:0000313" key="3">
    <source>
        <dbReference type="EMBL" id="MYM22067.1"/>
    </source>
</evidence>
<accession>A0A6L8K697</accession>
<organism evidence="3 4">
    <name type="scientific">Duganella flavida</name>
    <dbReference type="NCBI Taxonomy" id="2692175"/>
    <lineage>
        <taxon>Bacteria</taxon>
        <taxon>Pseudomonadati</taxon>
        <taxon>Pseudomonadota</taxon>
        <taxon>Betaproteobacteria</taxon>
        <taxon>Burkholderiales</taxon>
        <taxon>Oxalobacteraceae</taxon>
        <taxon>Telluria group</taxon>
        <taxon>Duganella</taxon>
    </lineage>
</organism>